<gene>
    <name evidence="2" type="ORF">CcrRogue_gp022</name>
</gene>
<protein>
    <submittedName>
        <fullName evidence="2">Uncharacterized protein</fullName>
    </submittedName>
</protein>
<keyword evidence="1" id="KW-1133">Transmembrane helix</keyword>
<accession>K4JMU0</accession>
<keyword evidence="3" id="KW-1185">Reference proteome</keyword>
<dbReference type="Proteomes" id="UP000000461">
    <property type="component" value="Segment"/>
</dbReference>
<keyword evidence="1" id="KW-0472">Membrane</keyword>
<dbReference type="KEGG" id="vg:13995803"/>
<evidence type="ECO:0000313" key="3">
    <source>
        <dbReference type="Proteomes" id="UP000000461"/>
    </source>
</evidence>
<sequence length="27" mass="3083">MDRLDRFVLAAFVITLGCFAVQAWILI</sequence>
<dbReference type="PROSITE" id="PS51257">
    <property type="entry name" value="PROKAR_LIPOPROTEIN"/>
    <property type="match status" value="1"/>
</dbReference>
<evidence type="ECO:0000256" key="1">
    <source>
        <dbReference type="SAM" id="Phobius"/>
    </source>
</evidence>
<proteinExistence type="predicted"/>
<dbReference type="EMBL" id="JX100814">
    <property type="protein sequence ID" value="AFU86504.1"/>
    <property type="molecule type" value="Genomic_DNA"/>
</dbReference>
<feature type="transmembrane region" description="Helical" evidence="1">
    <location>
        <begin position="7"/>
        <end position="26"/>
    </location>
</feature>
<reference evidence="2 3" key="1">
    <citation type="journal article" date="2012" name="BMC Genomics">
        <title>The Caulobacter crescentus phage phiCbK: genomics of a canonical phage.</title>
        <authorList>
            <person name="Gill J.J."/>
            <person name="Berry J.D."/>
            <person name="Russell W.K."/>
            <person name="Lessor L."/>
            <person name="Escobar Garcia D.A."/>
            <person name="Hernandez D."/>
            <person name="Kane A."/>
            <person name="Keene J."/>
            <person name="Maddox M."/>
            <person name="Martin R."/>
            <person name="Mohan S."/>
            <person name="Thorn A.M."/>
            <person name="Russell D.H."/>
            <person name="Young R."/>
        </authorList>
    </citation>
    <scope>NUCLEOTIDE SEQUENCE [LARGE SCALE GENOMIC DNA]</scope>
</reference>
<keyword evidence="1" id="KW-0812">Transmembrane</keyword>
<organism evidence="2 3">
    <name type="scientific">Caulobacter phage CcrRogue</name>
    <dbReference type="NCBI Taxonomy" id="2927986"/>
    <lineage>
        <taxon>Viruses</taxon>
        <taxon>Duplodnaviria</taxon>
        <taxon>Heunggongvirae</taxon>
        <taxon>Uroviricota</taxon>
        <taxon>Caudoviricetes</taxon>
        <taxon>Jeanschmidtviridae</taxon>
        <taxon>Poindextervirus</taxon>
        <taxon>Poindextervirus rogue</taxon>
    </lineage>
</organism>
<evidence type="ECO:0000313" key="2">
    <source>
        <dbReference type="EMBL" id="AFU86504.1"/>
    </source>
</evidence>
<name>K4JMU0_9CAUD</name>